<proteinExistence type="predicted"/>
<reference evidence="1" key="1">
    <citation type="submission" date="2025-05" db="UniProtKB">
        <authorList>
            <consortium name="RefSeq"/>
        </authorList>
    </citation>
    <scope>NUCLEOTIDE SEQUENCE [LARGE SCALE GENOMIC DNA]</scope>
</reference>
<evidence type="ECO:0000313" key="1">
    <source>
        <dbReference type="Proteomes" id="UP001652625"/>
    </source>
</evidence>
<organism evidence="1 2">
    <name type="scientific">Hydra vulgaris</name>
    <name type="common">Hydra</name>
    <name type="synonym">Hydra attenuata</name>
    <dbReference type="NCBI Taxonomy" id="6087"/>
    <lineage>
        <taxon>Eukaryota</taxon>
        <taxon>Metazoa</taxon>
        <taxon>Cnidaria</taxon>
        <taxon>Hydrozoa</taxon>
        <taxon>Hydroidolina</taxon>
        <taxon>Anthoathecata</taxon>
        <taxon>Aplanulata</taxon>
        <taxon>Hydridae</taxon>
        <taxon>Hydra</taxon>
    </lineage>
</organism>
<keyword evidence="1" id="KW-1185">Reference proteome</keyword>
<sequence length="282" mass="31874">MPKQHKHHVAYSQIFFNSFLAFGVCFQNLCYIEEMDVGLKSYVKSKIKVHEKIHLLEDSNGSVTDNIFNICKTLNDYFYTVFEVELQGPPPNFLNRSPATSDKGVDFITNEIVKNRLLKLDSSKATGLDEIHARVLKNCAETFSVSLTMLSKSSILTSFVPDQWRKAEVTPIFKKGSKLKASNYRLVSQTSVPCKVLKGLIHNCIMQHCVKNKLITPAQHGLVKHRGCKTNLLEPRDIVTDAINQGFTADVIYTDFSKAFDKVAHLTCQNITEDIISTEERI</sequence>
<protein>
    <submittedName>
        <fullName evidence="2">Uncharacterized protein LOC136074461</fullName>
    </submittedName>
</protein>
<accession>A0ABM4B232</accession>
<evidence type="ECO:0000313" key="2">
    <source>
        <dbReference type="RefSeq" id="XP_065642853.1"/>
    </source>
</evidence>
<dbReference type="Proteomes" id="UP001652625">
    <property type="component" value="Chromosome 01"/>
</dbReference>
<gene>
    <name evidence="2" type="primary">LOC136074461</name>
</gene>
<dbReference type="GeneID" id="136074461"/>
<dbReference type="PANTHER" id="PTHR33395">
    <property type="entry name" value="TRANSCRIPTASE, PUTATIVE-RELATED-RELATED"/>
    <property type="match status" value="1"/>
</dbReference>
<dbReference type="RefSeq" id="XP_065642853.1">
    <property type="nucleotide sequence ID" value="XM_065786781.1"/>
</dbReference>
<reference evidence="2" key="2">
    <citation type="submission" date="2025-08" db="UniProtKB">
        <authorList>
            <consortium name="RefSeq"/>
        </authorList>
    </citation>
    <scope>IDENTIFICATION</scope>
</reference>
<dbReference type="PANTHER" id="PTHR33395:SF22">
    <property type="entry name" value="REVERSE TRANSCRIPTASE DOMAIN-CONTAINING PROTEIN"/>
    <property type="match status" value="1"/>
</dbReference>
<name>A0ABM4B232_HYDVU</name>